<reference evidence="2" key="1">
    <citation type="submission" date="2021-01" db="EMBL/GenBank/DDBJ databases">
        <title>Adiantum capillus-veneris genome.</title>
        <authorList>
            <person name="Fang Y."/>
            <person name="Liao Q."/>
        </authorList>
    </citation>
    <scope>NUCLEOTIDE SEQUENCE</scope>
    <source>
        <strain evidence="2">H3</strain>
        <tissue evidence="2">Leaf</tissue>
    </source>
</reference>
<evidence type="ECO:0000313" key="2">
    <source>
        <dbReference type="EMBL" id="KAI5079071.1"/>
    </source>
</evidence>
<evidence type="ECO:0000259" key="1">
    <source>
        <dbReference type="PROSITE" id="PS50280"/>
    </source>
</evidence>
<accession>A0A9D4V471</accession>
<dbReference type="Gene3D" id="2.170.270.10">
    <property type="entry name" value="SET domain"/>
    <property type="match status" value="1"/>
</dbReference>
<proteinExistence type="predicted"/>
<protein>
    <recommendedName>
        <fullName evidence="1">SET domain-containing protein</fullName>
    </recommendedName>
</protein>
<keyword evidence="3" id="KW-1185">Reference proteome</keyword>
<dbReference type="PANTHER" id="PTHR47643:SF2">
    <property type="entry name" value="TPR DOMAIN PROTEIN (AFU_ORTHOLOGUE AFUA_5G12710)"/>
    <property type="match status" value="1"/>
</dbReference>
<dbReference type="SMART" id="SM00317">
    <property type="entry name" value="SET"/>
    <property type="match status" value="1"/>
</dbReference>
<dbReference type="Gene3D" id="1.25.40.10">
    <property type="entry name" value="Tetratricopeptide repeat domain"/>
    <property type="match status" value="1"/>
</dbReference>
<organism evidence="2 3">
    <name type="scientific">Adiantum capillus-veneris</name>
    <name type="common">Maidenhair fern</name>
    <dbReference type="NCBI Taxonomy" id="13818"/>
    <lineage>
        <taxon>Eukaryota</taxon>
        <taxon>Viridiplantae</taxon>
        <taxon>Streptophyta</taxon>
        <taxon>Embryophyta</taxon>
        <taxon>Tracheophyta</taxon>
        <taxon>Polypodiopsida</taxon>
        <taxon>Polypodiidae</taxon>
        <taxon>Polypodiales</taxon>
        <taxon>Pteridineae</taxon>
        <taxon>Pteridaceae</taxon>
        <taxon>Vittarioideae</taxon>
        <taxon>Adiantum</taxon>
    </lineage>
</organism>
<dbReference type="CDD" id="cd20071">
    <property type="entry name" value="SET_SMYD"/>
    <property type="match status" value="1"/>
</dbReference>
<dbReference type="Proteomes" id="UP000886520">
    <property type="component" value="Chromosome 6"/>
</dbReference>
<dbReference type="EMBL" id="JABFUD020000006">
    <property type="protein sequence ID" value="KAI5079071.1"/>
    <property type="molecule type" value="Genomic_DNA"/>
</dbReference>
<comment type="caution">
    <text evidence="2">The sequence shown here is derived from an EMBL/GenBank/DDBJ whole genome shotgun (WGS) entry which is preliminary data.</text>
</comment>
<dbReference type="InterPro" id="IPR001214">
    <property type="entry name" value="SET_dom"/>
</dbReference>
<dbReference type="InterPro" id="IPR046341">
    <property type="entry name" value="SET_dom_sf"/>
</dbReference>
<dbReference type="PANTHER" id="PTHR47643">
    <property type="entry name" value="TPR DOMAIN PROTEIN (AFU_ORTHOLOGUE AFUA_5G12710)"/>
    <property type="match status" value="1"/>
</dbReference>
<dbReference type="AlphaFoldDB" id="A0A9D4V471"/>
<feature type="domain" description="SET" evidence="1">
    <location>
        <begin position="416"/>
        <end position="618"/>
    </location>
</feature>
<dbReference type="SUPFAM" id="SSF82199">
    <property type="entry name" value="SET domain"/>
    <property type="match status" value="1"/>
</dbReference>
<dbReference type="InterPro" id="IPR053209">
    <property type="entry name" value="Gramillin-biosynth_MTr"/>
</dbReference>
<dbReference type="PROSITE" id="PS50280">
    <property type="entry name" value="SET"/>
    <property type="match status" value="1"/>
</dbReference>
<sequence>MDNLTLERLQRLHAAACGLSVFPEILNGFDAACFDDRSPVHHGSDSDTPDDELHAPFAWDSSGWVYGFEPKPCLRPSTHCGSRACADNPFFEYGDNKSKEPVDFGYDVKERPTGRNATFADEQKWASRHGSAAKNVSVSSSLKDLDKIYIMEMENGQAYRGRALFGTICKPPKVVDGMLLMSIKDKFGEVIDATMHFSPVDAMEIKEAYTVGKHVAIKHPCVWEREDGIPNIVIWKSCDSIEFVGKLPTVTPTTSLDDVQTHAVLERWDLALQDLTRCIEMVKSEFTASSQPSKAKVLELSTILVHCYSARAKIFYNTFCFEEAMNECNEALKIDRYHCKSLLRKALAYEGLFRFEDACIYLEDASNRNRGQGKTKRKKKIRAILRSCRSCCSQNQNGKYANLARYLLHNYNPGKCGVELPSFVNDVGHVQVKLLRKGKARGLFATRDIKAGDVLMVSNAMAICYQSEDVEHNVCVYESLKEKLVSKIESTENLQSALSYLVGSGSTNTSCTTELGAVAESCIRPSTDGEALHLNMDCIREIVRMNAFGPHQFCRLLERHEYVSKYVDARSFLGLWFLPAFINHSCLSNASRLVVGDAMFVHAACDIKEGEEITLPYIDTLMPLQQRRHAMKRWGFSCACKRCTFEQTIQALLSKVTKRFDTVYKWIIKTMEKAVAAKSLRGFGDQCFDFPTSSDYEAIMSELGDVMISTLYPHSDEEKSRWMMASYAVLLWYDVMPMWKRDLSDPGLVIILEDLVEAMRSTAPGHMRSLVLVGNINVTLRQGVLDGPAYAVAKSVFGAQEPHVLAELVRLYGSLVPFP</sequence>
<dbReference type="OrthoDB" id="1028014at2759"/>
<dbReference type="Pfam" id="PF00856">
    <property type="entry name" value="SET"/>
    <property type="match status" value="1"/>
</dbReference>
<gene>
    <name evidence="2" type="ORF">GOP47_0006742</name>
</gene>
<evidence type="ECO:0000313" key="3">
    <source>
        <dbReference type="Proteomes" id="UP000886520"/>
    </source>
</evidence>
<dbReference type="SUPFAM" id="SSF48452">
    <property type="entry name" value="TPR-like"/>
    <property type="match status" value="1"/>
</dbReference>
<name>A0A9D4V471_ADICA</name>
<dbReference type="InterPro" id="IPR011990">
    <property type="entry name" value="TPR-like_helical_dom_sf"/>
</dbReference>